<evidence type="ECO:0000313" key="2">
    <source>
        <dbReference type="EMBL" id="GAA0558740.1"/>
    </source>
</evidence>
<organism evidence="2 3">
    <name type="scientific">Rhizomicrobium electricum</name>
    <dbReference type="NCBI Taxonomy" id="480070"/>
    <lineage>
        <taxon>Bacteria</taxon>
        <taxon>Pseudomonadati</taxon>
        <taxon>Pseudomonadota</taxon>
        <taxon>Alphaproteobacteria</taxon>
        <taxon>Micropepsales</taxon>
        <taxon>Micropepsaceae</taxon>
        <taxon>Rhizomicrobium</taxon>
    </lineage>
</organism>
<feature type="transmembrane region" description="Helical" evidence="1">
    <location>
        <begin position="119"/>
        <end position="140"/>
    </location>
</feature>
<dbReference type="EMBL" id="BAAADD010000001">
    <property type="protein sequence ID" value="GAA0558740.1"/>
    <property type="molecule type" value="Genomic_DNA"/>
</dbReference>
<protein>
    <submittedName>
        <fullName evidence="2">DUF1003 domain-containing protein</fullName>
    </submittedName>
</protein>
<dbReference type="InterPro" id="IPR010406">
    <property type="entry name" value="DUF1003"/>
</dbReference>
<reference evidence="2 3" key="1">
    <citation type="journal article" date="2019" name="Int. J. Syst. Evol. Microbiol.">
        <title>The Global Catalogue of Microorganisms (GCM) 10K type strain sequencing project: providing services to taxonomists for standard genome sequencing and annotation.</title>
        <authorList>
            <consortium name="The Broad Institute Genomics Platform"/>
            <consortium name="The Broad Institute Genome Sequencing Center for Infectious Disease"/>
            <person name="Wu L."/>
            <person name="Ma J."/>
        </authorList>
    </citation>
    <scope>NUCLEOTIDE SEQUENCE [LARGE SCALE GENOMIC DNA]</scope>
    <source>
        <strain evidence="2 3">JCM 15089</strain>
    </source>
</reference>
<dbReference type="Pfam" id="PF06210">
    <property type="entry name" value="DUF1003"/>
    <property type="match status" value="1"/>
</dbReference>
<evidence type="ECO:0000256" key="1">
    <source>
        <dbReference type="SAM" id="Phobius"/>
    </source>
</evidence>
<gene>
    <name evidence="2" type="ORF">GCM10008942_04020</name>
</gene>
<dbReference type="PANTHER" id="PTHR41386">
    <property type="entry name" value="INTEGRAL MEMBRANE PROTEIN-RELATED"/>
    <property type="match status" value="1"/>
</dbReference>
<dbReference type="PANTHER" id="PTHR41386:SF1">
    <property type="entry name" value="MEMBRANE PROTEIN"/>
    <property type="match status" value="1"/>
</dbReference>
<keyword evidence="1" id="KW-0812">Transmembrane</keyword>
<dbReference type="RefSeq" id="WP_166930979.1">
    <property type="nucleotide sequence ID" value="NZ_BAAADD010000001.1"/>
</dbReference>
<keyword evidence="1" id="KW-0472">Membrane</keyword>
<feature type="transmembrane region" description="Helical" evidence="1">
    <location>
        <begin position="146"/>
        <end position="169"/>
    </location>
</feature>
<keyword evidence="3" id="KW-1185">Reference proteome</keyword>
<proteinExistence type="predicted"/>
<accession>A0ABN1E487</accession>
<name>A0ABN1E487_9PROT</name>
<comment type="caution">
    <text evidence="2">The sequence shown here is derived from an EMBL/GenBank/DDBJ whole genome shotgun (WGS) entry which is preliminary data.</text>
</comment>
<evidence type="ECO:0000313" key="3">
    <source>
        <dbReference type="Proteomes" id="UP001499951"/>
    </source>
</evidence>
<keyword evidence="1" id="KW-1133">Transmembrane helix</keyword>
<dbReference type="Proteomes" id="UP001499951">
    <property type="component" value="Unassembled WGS sequence"/>
</dbReference>
<sequence>MAHPPVQCAVCGETKPAEETIAGILVRPAIDALIRRKQPNWTLNDTICTTCHNRFRTDYVMEQVHRDNRELSALDRAVVESIRQNQIVTDNINKEFEGNQTLGARIADKVAAFGGSWKFIIIFFAIMGAWIATNSIPLLWRPFDPFPFILFNLVLSMLAAIQAPIIMMSQNRQEARDRRRAENDYEVNLKAEIEVRVLSEKMDQLLHHQWQRLLEIQRMQTEMIEDLANRTKG</sequence>